<evidence type="ECO:0000256" key="3">
    <source>
        <dbReference type="ARBA" id="ARBA00022729"/>
    </source>
</evidence>
<dbReference type="SUPFAM" id="SSF51695">
    <property type="entry name" value="PLC-like phosphodiesterases"/>
    <property type="match status" value="1"/>
</dbReference>
<feature type="domain" description="GP-PDE" evidence="7">
    <location>
        <begin position="66"/>
        <end position="354"/>
    </location>
</feature>
<comment type="similarity">
    <text evidence="1">Belongs to the glycerophosphoryl diester phosphodiesterase family.</text>
</comment>
<accession>A0A839IN51</accession>
<dbReference type="InterPro" id="IPR017946">
    <property type="entry name" value="PLC-like_Pdiesterase_TIM-brl"/>
</dbReference>
<name>A0A839IN51_9GAMM</name>
<gene>
    <name evidence="8" type="ORF">H4O21_05870</name>
</gene>
<dbReference type="Gene3D" id="3.20.20.190">
    <property type="entry name" value="Phosphatidylinositol (PI) phosphodiesterase"/>
    <property type="match status" value="1"/>
</dbReference>
<dbReference type="EMBL" id="JACJFM010000005">
    <property type="protein sequence ID" value="MBB1486130.1"/>
    <property type="molecule type" value="Genomic_DNA"/>
</dbReference>
<evidence type="ECO:0000259" key="7">
    <source>
        <dbReference type="PROSITE" id="PS51704"/>
    </source>
</evidence>
<dbReference type="PANTHER" id="PTHR43620:SF7">
    <property type="entry name" value="GLYCEROPHOSPHODIESTER PHOSPHODIESTERASE GDPD5-RELATED"/>
    <property type="match status" value="1"/>
</dbReference>
<dbReference type="EC" id="3.1.4.46" evidence="2"/>
<evidence type="ECO:0000313" key="9">
    <source>
        <dbReference type="Proteomes" id="UP000565262"/>
    </source>
</evidence>
<dbReference type="AlphaFoldDB" id="A0A839IN51"/>
<reference evidence="8 9" key="1">
    <citation type="submission" date="2020-08" db="EMBL/GenBank/DDBJ databases">
        <title>Oceanospirillum sp. nov. isolated from marine sediment.</title>
        <authorList>
            <person name="Ji X."/>
        </authorList>
    </citation>
    <scope>NUCLEOTIDE SEQUENCE [LARGE SCALE GENOMIC DNA]</scope>
    <source>
        <strain evidence="8 9">D5</strain>
    </source>
</reference>
<keyword evidence="3" id="KW-0732">Signal</keyword>
<evidence type="ECO:0000256" key="5">
    <source>
        <dbReference type="ARBA" id="ARBA00022801"/>
    </source>
</evidence>
<evidence type="ECO:0000313" key="8">
    <source>
        <dbReference type="EMBL" id="MBB1486130.1"/>
    </source>
</evidence>
<dbReference type="PROSITE" id="PS51704">
    <property type="entry name" value="GP_PDE"/>
    <property type="match status" value="1"/>
</dbReference>
<proteinExistence type="inferred from homology"/>
<evidence type="ECO:0000256" key="6">
    <source>
        <dbReference type="ARBA" id="ARBA00047512"/>
    </source>
</evidence>
<dbReference type="RefSeq" id="WP_182807911.1">
    <property type="nucleotide sequence ID" value="NZ_JACJFM010000005.1"/>
</dbReference>
<dbReference type="InterPro" id="IPR030395">
    <property type="entry name" value="GP_PDE_dom"/>
</dbReference>
<dbReference type="PANTHER" id="PTHR43620">
    <property type="entry name" value="GLYCEROPHOSPHORYL DIESTER PHOSPHODIESTERASE"/>
    <property type="match status" value="1"/>
</dbReference>
<organism evidence="8 9">
    <name type="scientific">Oceanospirillum sediminis</name>
    <dbReference type="NCBI Taxonomy" id="2760088"/>
    <lineage>
        <taxon>Bacteria</taxon>
        <taxon>Pseudomonadati</taxon>
        <taxon>Pseudomonadota</taxon>
        <taxon>Gammaproteobacteria</taxon>
        <taxon>Oceanospirillales</taxon>
        <taxon>Oceanospirillaceae</taxon>
        <taxon>Oceanospirillum</taxon>
    </lineage>
</organism>
<dbReference type="Pfam" id="PF03009">
    <property type="entry name" value="GDPD"/>
    <property type="match status" value="1"/>
</dbReference>
<evidence type="ECO:0000256" key="2">
    <source>
        <dbReference type="ARBA" id="ARBA00012247"/>
    </source>
</evidence>
<keyword evidence="4" id="KW-0319">Glycerol metabolism</keyword>
<dbReference type="GO" id="GO:0006071">
    <property type="term" value="P:glycerol metabolic process"/>
    <property type="evidence" value="ECO:0007669"/>
    <property type="project" value="UniProtKB-KW"/>
</dbReference>
<dbReference type="GO" id="GO:0008889">
    <property type="term" value="F:glycerophosphodiester phosphodiesterase activity"/>
    <property type="evidence" value="ECO:0007669"/>
    <property type="project" value="UniProtKB-EC"/>
</dbReference>
<evidence type="ECO:0000256" key="1">
    <source>
        <dbReference type="ARBA" id="ARBA00007277"/>
    </source>
</evidence>
<sequence length="427" mass="47585">MKQRTTILRRWAGLILTVLSPVSLALAPITTAQLGPRPFFLVDAMTDSPLKERLTQCQNQSFPPSLLSIGHRGAPLQFPEHTRESYIAAARMGAGILECDVTFTQDKELICRHSQNDLHTTTDILTRPELAAKCSTPPDYSSSTPFKQVECRTSDITLTEFLSLKGKMDSGNPQASTLKEYMSATASFRTDLYASEGTLMSHKQSIELFRQLGVKMTPELKQPVEKMPFKSSFSQQDYARKLINEYKEAGIPAADVYPQSFSLQDIAYWIKHTPEFAEQAVYLDGRYRDKSFIPTDPDTFTPSMAELKSRGINIIAPPLWMLVTTSEAIDSNRIIPSPYATEAQKAGLGIITWTLERSGNLTEGGGWYYRSISDAISNDGDVYKILDVLVQDIGIRGIFSDWPATVTYYAGCMNTTSSFIEYNTPAN</sequence>
<keyword evidence="5" id="KW-0378">Hydrolase</keyword>
<dbReference type="GO" id="GO:0006629">
    <property type="term" value="P:lipid metabolic process"/>
    <property type="evidence" value="ECO:0007669"/>
    <property type="project" value="InterPro"/>
</dbReference>
<protein>
    <recommendedName>
        <fullName evidence="2">glycerophosphodiester phosphodiesterase</fullName>
        <ecNumber evidence="2">3.1.4.46</ecNumber>
    </recommendedName>
</protein>
<evidence type="ECO:0000256" key="4">
    <source>
        <dbReference type="ARBA" id="ARBA00022798"/>
    </source>
</evidence>
<comment type="catalytic activity">
    <reaction evidence="6">
        <text>a sn-glycero-3-phosphodiester + H2O = an alcohol + sn-glycerol 3-phosphate + H(+)</text>
        <dbReference type="Rhea" id="RHEA:12969"/>
        <dbReference type="ChEBI" id="CHEBI:15377"/>
        <dbReference type="ChEBI" id="CHEBI:15378"/>
        <dbReference type="ChEBI" id="CHEBI:30879"/>
        <dbReference type="ChEBI" id="CHEBI:57597"/>
        <dbReference type="ChEBI" id="CHEBI:83408"/>
        <dbReference type="EC" id="3.1.4.46"/>
    </reaction>
</comment>
<dbReference type="Proteomes" id="UP000565262">
    <property type="component" value="Unassembled WGS sequence"/>
</dbReference>
<keyword evidence="9" id="KW-1185">Reference proteome</keyword>
<comment type="caution">
    <text evidence="8">The sequence shown here is derived from an EMBL/GenBank/DDBJ whole genome shotgun (WGS) entry which is preliminary data.</text>
</comment>